<organism evidence="1">
    <name type="scientific">Tanacetum cinerariifolium</name>
    <name type="common">Dalmatian daisy</name>
    <name type="synonym">Chrysanthemum cinerariifolium</name>
    <dbReference type="NCBI Taxonomy" id="118510"/>
    <lineage>
        <taxon>Eukaryota</taxon>
        <taxon>Viridiplantae</taxon>
        <taxon>Streptophyta</taxon>
        <taxon>Embryophyta</taxon>
        <taxon>Tracheophyta</taxon>
        <taxon>Spermatophyta</taxon>
        <taxon>Magnoliopsida</taxon>
        <taxon>eudicotyledons</taxon>
        <taxon>Gunneridae</taxon>
        <taxon>Pentapetalae</taxon>
        <taxon>asterids</taxon>
        <taxon>campanulids</taxon>
        <taxon>Asterales</taxon>
        <taxon>Asteraceae</taxon>
        <taxon>Asteroideae</taxon>
        <taxon>Anthemideae</taxon>
        <taxon>Anthemidinae</taxon>
        <taxon>Tanacetum</taxon>
    </lineage>
</organism>
<feature type="non-terminal residue" evidence="1">
    <location>
        <position position="92"/>
    </location>
</feature>
<proteinExistence type="predicted"/>
<evidence type="ECO:0000313" key="1">
    <source>
        <dbReference type="EMBL" id="GFD16666.1"/>
    </source>
</evidence>
<gene>
    <name evidence="1" type="ORF">Tci_888635</name>
</gene>
<protein>
    <submittedName>
        <fullName evidence="1">Uncharacterized protein</fullName>
    </submittedName>
</protein>
<dbReference type="EMBL" id="BKCJ011294875">
    <property type="protein sequence ID" value="GFD16666.1"/>
    <property type="molecule type" value="Genomic_DNA"/>
</dbReference>
<dbReference type="AlphaFoldDB" id="A0A699U5Q9"/>
<sequence>MKLDKPQAIARRNKELGGNDTAFLVQRADRLLEVAFADPEQVADQLRLALVADGQGAAIGAQLVEDGGVQAAAGLSADGLQAQGDLAVAAQL</sequence>
<comment type="caution">
    <text evidence="1">The sequence shown here is derived from an EMBL/GenBank/DDBJ whole genome shotgun (WGS) entry which is preliminary data.</text>
</comment>
<reference evidence="1" key="1">
    <citation type="journal article" date="2019" name="Sci. Rep.">
        <title>Draft genome of Tanacetum cinerariifolium, the natural source of mosquito coil.</title>
        <authorList>
            <person name="Yamashiro T."/>
            <person name="Shiraishi A."/>
            <person name="Satake H."/>
            <person name="Nakayama K."/>
        </authorList>
    </citation>
    <scope>NUCLEOTIDE SEQUENCE</scope>
</reference>
<name>A0A699U5Q9_TANCI</name>
<accession>A0A699U5Q9</accession>